<dbReference type="InterPro" id="IPR037069">
    <property type="entry name" value="AcylCoA_DH/ox_N_sf"/>
</dbReference>
<accession>A0ABT6MLA5</accession>
<dbReference type="SUPFAM" id="SSF47203">
    <property type="entry name" value="Acyl-CoA dehydrogenase C-terminal domain-like"/>
    <property type="match status" value="1"/>
</dbReference>
<evidence type="ECO:0000256" key="5">
    <source>
        <dbReference type="RuleBase" id="RU362125"/>
    </source>
</evidence>
<keyword evidence="3 5" id="KW-0285">Flavoprotein</keyword>
<organism evidence="9 10">
    <name type="scientific">Prescottella agglutinans</name>
    <dbReference type="NCBI Taxonomy" id="1644129"/>
    <lineage>
        <taxon>Bacteria</taxon>
        <taxon>Bacillati</taxon>
        <taxon>Actinomycetota</taxon>
        <taxon>Actinomycetes</taxon>
        <taxon>Mycobacteriales</taxon>
        <taxon>Nocardiaceae</taxon>
        <taxon>Prescottella</taxon>
    </lineage>
</organism>
<dbReference type="InterPro" id="IPR036250">
    <property type="entry name" value="AcylCo_DH-like_C"/>
</dbReference>
<dbReference type="InterPro" id="IPR046373">
    <property type="entry name" value="Acyl-CoA_Oxase/DH_mid-dom_sf"/>
</dbReference>
<dbReference type="Proteomes" id="UP001160334">
    <property type="component" value="Unassembled WGS sequence"/>
</dbReference>
<dbReference type="Pfam" id="PF00441">
    <property type="entry name" value="Acyl-CoA_dh_1"/>
    <property type="match status" value="1"/>
</dbReference>
<dbReference type="PANTHER" id="PTHR43884">
    <property type="entry name" value="ACYL-COA DEHYDROGENASE"/>
    <property type="match status" value="1"/>
</dbReference>
<comment type="cofactor">
    <cofactor evidence="1 5">
        <name>FAD</name>
        <dbReference type="ChEBI" id="CHEBI:57692"/>
    </cofactor>
</comment>
<dbReference type="PIRSF" id="PIRSF016578">
    <property type="entry name" value="HsaA"/>
    <property type="match status" value="1"/>
</dbReference>
<feature type="domain" description="Acyl-CoA dehydrogenase/oxidase N-terminal" evidence="8">
    <location>
        <begin position="6"/>
        <end position="116"/>
    </location>
</feature>
<dbReference type="InterPro" id="IPR009075">
    <property type="entry name" value="AcylCo_DH/oxidase_C"/>
</dbReference>
<comment type="caution">
    <text evidence="9">The sequence shown here is derived from an EMBL/GenBank/DDBJ whole genome shotgun (WGS) entry which is preliminary data.</text>
</comment>
<proteinExistence type="inferred from homology"/>
<dbReference type="Gene3D" id="2.40.110.10">
    <property type="entry name" value="Butyryl-CoA Dehydrogenase, subunit A, domain 2"/>
    <property type="match status" value="1"/>
</dbReference>
<protein>
    <submittedName>
        <fullName evidence="9">Cyclohexanecarboxyl-CoA dehydrogenase</fullName>
        <ecNumber evidence="9">1.3.99.-</ecNumber>
    </submittedName>
</protein>
<dbReference type="InterPro" id="IPR009100">
    <property type="entry name" value="AcylCoA_DH/oxidase_NM_dom_sf"/>
</dbReference>
<evidence type="ECO:0000256" key="1">
    <source>
        <dbReference type="ARBA" id="ARBA00001974"/>
    </source>
</evidence>
<sequence>MDFSLSDEQELFVAEVARLATKHLAPHYQQDDRDGRMNGQVRKVMAEAGLFGLRIPDVHGGQGADAVTVGLAAEEVARANINAAYMILSTALVSDILMNNCTPQQQDDWLPAIADGSVYPALALTEPDHGSDAAHLTLEARSHGEGWQLFGEKTSITFADEADRVVVFARTGGEGARGISAFYIPAARAGLSIARLSDVANRAVGRCSLYFDGVVVTPDELIGGEGQGFVSVMQGFEYSRAVIALMAIGAAQAALADALSYARERSTFGAPIGTRQGVAFPLVEHATYLAGARHLCYEALWRKDKGLTHTVQANMVKWWAPITAVDTIRQSLLTFGHAGWSEDNPQMQRLRDTMGFEIADGTAQIAKLVVARELLGRRYAP</sequence>
<keyword evidence="4 5" id="KW-0274">FAD</keyword>
<dbReference type="Pfam" id="PF02770">
    <property type="entry name" value="Acyl-CoA_dh_M"/>
    <property type="match status" value="1"/>
</dbReference>
<evidence type="ECO:0000256" key="3">
    <source>
        <dbReference type="ARBA" id="ARBA00022630"/>
    </source>
</evidence>
<dbReference type="Gene3D" id="1.20.140.10">
    <property type="entry name" value="Butyryl-CoA Dehydrogenase, subunit A, domain 3"/>
    <property type="match status" value="1"/>
</dbReference>
<keyword evidence="10" id="KW-1185">Reference proteome</keyword>
<feature type="domain" description="Acyl-CoA dehydrogenase/oxidase C-terminal" evidence="6">
    <location>
        <begin position="226"/>
        <end position="375"/>
    </location>
</feature>
<dbReference type="Pfam" id="PF02771">
    <property type="entry name" value="Acyl-CoA_dh_N"/>
    <property type="match status" value="1"/>
</dbReference>
<dbReference type="InterPro" id="IPR006091">
    <property type="entry name" value="Acyl-CoA_Oxase/DH_mid-dom"/>
</dbReference>
<feature type="domain" description="Acyl-CoA oxidase/dehydrogenase middle" evidence="7">
    <location>
        <begin position="121"/>
        <end position="214"/>
    </location>
</feature>
<comment type="similarity">
    <text evidence="2 5">Belongs to the acyl-CoA dehydrogenase family.</text>
</comment>
<gene>
    <name evidence="9" type="ORF">M2280_006274</name>
</gene>
<evidence type="ECO:0000259" key="7">
    <source>
        <dbReference type="Pfam" id="PF02770"/>
    </source>
</evidence>
<keyword evidence="5 9" id="KW-0560">Oxidoreductase</keyword>
<dbReference type="EC" id="1.3.99.-" evidence="9"/>
<evidence type="ECO:0000256" key="4">
    <source>
        <dbReference type="ARBA" id="ARBA00022827"/>
    </source>
</evidence>
<dbReference type="InterPro" id="IPR013786">
    <property type="entry name" value="AcylCoA_DH/ox_N"/>
</dbReference>
<dbReference type="RefSeq" id="WP_280764170.1">
    <property type="nucleotide sequence ID" value="NZ_JARXVC010000034.1"/>
</dbReference>
<dbReference type="PANTHER" id="PTHR43884:SF37">
    <property type="entry name" value="ACYL-COA DEHYDROGENASE"/>
    <property type="match status" value="1"/>
</dbReference>
<dbReference type="EMBL" id="JARXVC010000034">
    <property type="protein sequence ID" value="MDH6285010.1"/>
    <property type="molecule type" value="Genomic_DNA"/>
</dbReference>
<evidence type="ECO:0000256" key="2">
    <source>
        <dbReference type="ARBA" id="ARBA00009347"/>
    </source>
</evidence>
<evidence type="ECO:0000259" key="6">
    <source>
        <dbReference type="Pfam" id="PF00441"/>
    </source>
</evidence>
<evidence type="ECO:0000313" key="10">
    <source>
        <dbReference type="Proteomes" id="UP001160334"/>
    </source>
</evidence>
<evidence type="ECO:0000313" key="9">
    <source>
        <dbReference type="EMBL" id="MDH6285010.1"/>
    </source>
</evidence>
<dbReference type="Gene3D" id="1.10.540.10">
    <property type="entry name" value="Acyl-CoA dehydrogenase/oxidase, N-terminal domain"/>
    <property type="match status" value="1"/>
</dbReference>
<dbReference type="SUPFAM" id="SSF56645">
    <property type="entry name" value="Acyl-CoA dehydrogenase NM domain-like"/>
    <property type="match status" value="1"/>
</dbReference>
<name>A0ABT6MLA5_9NOCA</name>
<evidence type="ECO:0000259" key="8">
    <source>
        <dbReference type="Pfam" id="PF02771"/>
    </source>
</evidence>
<reference evidence="9 10" key="1">
    <citation type="submission" date="2023-04" db="EMBL/GenBank/DDBJ databases">
        <title>Forest soil microbial communities from Buena Vista Peninsula, Colon Province, Panama.</title>
        <authorList>
            <person name="Bouskill N."/>
        </authorList>
    </citation>
    <scope>NUCLEOTIDE SEQUENCE [LARGE SCALE GENOMIC DNA]</scope>
    <source>
        <strain evidence="9 10">CFH S0262</strain>
    </source>
</reference>
<dbReference type="GO" id="GO:0016491">
    <property type="term" value="F:oxidoreductase activity"/>
    <property type="evidence" value="ECO:0007669"/>
    <property type="project" value="UniProtKB-KW"/>
</dbReference>